<dbReference type="EMBL" id="JANPWB010000003">
    <property type="protein sequence ID" value="KAJ1200918.1"/>
    <property type="molecule type" value="Genomic_DNA"/>
</dbReference>
<accession>A0AAV7VKS6</accession>
<keyword evidence="2" id="KW-1185">Reference proteome</keyword>
<evidence type="ECO:0000313" key="2">
    <source>
        <dbReference type="Proteomes" id="UP001066276"/>
    </source>
</evidence>
<evidence type="ECO:0000313" key="1">
    <source>
        <dbReference type="EMBL" id="KAJ1200918.1"/>
    </source>
</evidence>
<name>A0AAV7VKS6_PLEWA</name>
<protein>
    <submittedName>
        <fullName evidence="1">Uncharacterized protein</fullName>
    </submittedName>
</protein>
<gene>
    <name evidence="1" type="ORF">NDU88_004739</name>
</gene>
<sequence length="133" mass="15415">MRLYVKCDSMHVLLDCRRLLFAHKARLTPDFLKCGISERKQDKDFLIDMRMRSIACGGGNGRDGMWVAVGQQREVEESGRDRGCCRLCTLPIKRFILEIRPRISLHIGDEREEVPVEVLLERQQSSRISLRIS</sequence>
<reference evidence="1" key="1">
    <citation type="journal article" date="2022" name="bioRxiv">
        <title>Sequencing and chromosome-scale assembly of the giantPleurodeles waltlgenome.</title>
        <authorList>
            <person name="Brown T."/>
            <person name="Elewa A."/>
            <person name="Iarovenko S."/>
            <person name="Subramanian E."/>
            <person name="Araus A.J."/>
            <person name="Petzold A."/>
            <person name="Susuki M."/>
            <person name="Suzuki K.-i.T."/>
            <person name="Hayashi T."/>
            <person name="Toyoda A."/>
            <person name="Oliveira C."/>
            <person name="Osipova E."/>
            <person name="Leigh N.D."/>
            <person name="Simon A."/>
            <person name="Yun M.H."/>
        </authorList>
    </citation>
    <scope>NUCLEOTIDE SEQUENCE</scope>
    <source>
        <strain evidence="1">20211129_DDA</strain>
        <tissue evidence="1">Liver</tissue>
    </source>
</reference>
<dbReference type="AlphaFoldDB" id="A0AAV7VKS6"/>
<organism evidence="1 2">
    <name type="scientific">Pleurodeles waltl</name>
    <name type="common">Iberian ribbed newt</name>
    <dbReference type="NCBI Taxonomy" id="8319"/>
    <lineage>
        <taxon>Eukaryota</taxon>
        <taxon>Metazoa</taxon>
        <taxon>Chordata</taxon>
        <taxon>Craniata</taxon>
        <taxon>Vertebrata</taxon>
        <taxon>Euteleostomi</taxon>
        <taxon>Amphibia</taxon>
        <taxon>Batrachia</taxon>
        <taxon>Caudata</taxon>
        <taxon>Salamandroidea</taxon>
        <taxon>Salamandridae</taxon>
        <taxon>Pleurodelinae</taxon>
        <taxon>Pleurodeles</taxon>
    </lineage>
</organism>
<dbReference type="Proteomes" id="UP001066276">
    <property type="component" value="Chromosome 2_1"/>
</dbReference>
<proteinExistence type="predicted"/>
<comment type="caution">
    <text evidence="1">The sequence shown here is derived from an EMBL/GenBank/DDBJ whole genome shotgun (WGS) entry which is preliminary data.</text>
</comment>